<dbReference type="Gene3D" id="2.60.120.10">
    <property type="entry name" value="Jelly Rolls"/>
    <property type="match status" value="1"/>
</dbReference>
<evidence type="ECO:0000259" key="2">
    <source>
        <dbReference type="Pfam" id="PF07883"/>
    </source>
</evidence>
<dbReference type="SUPFAM" id="SSF109854">
    <property type="entry name" value="DinB/YfiT-like putative metalloenzymes"/>
    <property type="match status" value="1"/>
</dbReference>
<dbReference type="InterPro" id="IPR011051">
    <property type="entry name" value="RmlC_Cupin_sf"/>
</dbReference>
<dbReference type="SUPFAM" id="SSF51182">
    <property type="entry name" value="RmlC-like cupins"/>
    <property type="match status" value="1"/>
</dbReference>
<dbReference type="EMBL" id="JX649901">
    <property type="protein sequence ID" value="AGC72411.1"/>
    <property type="molecule type" value="Genomic_DNA"/>
</dbReference>
<evidence type="ECO:0008006" key="5">
    <source>
        <dbReference type="Google" id="ProtNLM"/>
    </source>
</evidence>
<accession>L7VYB5</accession>
<dbReference type="InterPro" id="IPR013096">
    <property type="entry name" value="Cupin_2"/>
</dbReference>
<proteinExistence type="predicted"/>
<dbReference type="Pfam" id="PF07883">
    <property type="entry name" value="Cupin_2"/>
    <property type="match status" value="1"/>
</dbReference>
<organism evidence="4">
    <name type="scientific">uncultured bacterium A1Q1_fos_2037</name>
    <dbReference type="NCBI Taxonomy" id="1256558"/>
    <lineage>
        <taxon>Bacteria</taxon>
        <taxon>environmental samples</taxon>
    </lineage>
</organism>
<name>L7VYB5_9BACT</name>
<dbReference type="AlphaFoldDB" id="L7VYB5"/>
<dbReference type="Pfam" id="PF12867">
    <property type="entry name" value="DinB_2"/>
    <property type="match status" value="1"/>
</dbReference>
<evidence type="ECO:0000313" key="4">
    <source>
        <dbReference type="EMBL" id="AGC72411.1"/>
    </source>
</evidence>
<reference evidence="4" key="1">
    <citation type="submission" date="2012-09" db="EMBL/GenBank/DDBJ databases">
        <title>Metagenomic Characterization of a Microbial Community in Wastewater Detects High Levels of Antibiotic Resistance.</title>
        <authorList>
            <person name="Abrams M."/>
            <person name="Caldwell A."/>
            <person name="Vandaei E."/>
            <person name="Lee W."/>
            <person name="Perrott J."/>
            <person name="Khan S.Y."/>
            <person name="Ta J."/>
            <person name="Romero D."/>
            <person name="Nguyen V."/>
            <person name="Pourmand N."/>
            <person name="Ouverney C.C."/>
        </authorList>
    </citation>
    <scope>NUCLEOTIDE SEQUENCE</scope>
</reference>
<evidence type="ECO:0000259" key="3">
    <source>
        <dbReference type="Pfam" id="PF12867"/>
    </source>
</evidence>
<evidence type="ECO:0000256" key="1">
    <source>
        <dbReference type="SAM" id="SignalP"/>
    </source>
</evidence>
<protein>
    <recommendedName>
        <fullName evidence="5">DinB-like domain-containing protein</fullName>
    </recommendedName>
</protein>
<sequence length="302" mass="32556">MHFRFATAALTLLAAFPLAAGAQDAAAVAPESYKVMLDNERVRVFETTFKKGASVAMHSHPDHVVYVLAGGTLEFTLADGSKHSKTAQSGQTFFIPAEAHSLKNVGKSVVKLVSTELKEVAPDGGLSAAERAEVLGLLERGQRELEDLVAGTPEDLWAKKPAPGRWSVAEIVEHLGAAEPFLFGLLQQTLSAPVDADWARVEGALASDKFVGMLQDRSQKFQAPEPIQPKGGLTRAEALARFAGARSVTTEFVRRTSDPIKKHVAALPFGKMTGHQLLTMIGGHNLRHNAQIREALEVLRQN</sequence>
<dbReference type="InterPro" id="IPR034660">
    <property type="entry name" value="DinB/YfiT-like"/>
</dbReference>
<feature type="domain" description="Cupin type-2" evidence="2">
    <location>
        <begin position="47"/>
        <end position="114"/>
    </location>
</feature>
<dbReference type="Gene3D" id="1.20.120.450">
    <property type="entry name" value="dinb family like domain"/>
    <property type="match status" value="1"/>
</dbReference>
<feature type="chain" id="PRO_5003984855" description="DinB-like domain-containing protein" evidence="1">
    <location>
        <begin position="23"/>
        <end position="302"/>
    </location>
</feature>
<feature type="signal peptide" evidence="1">
    <location>
        <begin position="1"/>
        <end position="22"/>
    </location>
</feature>
<feature type="domain" description="DinB-like" evidence="3">
    <location>
        <begin position="138"/>
        <end position="292"/>
    </location>
</feature>
<keyword evidence="1" id="KW-0732">Signal</keyword>
<dbReference type="InterPro" id="IPR024775">
    <property type="entry name" value="DinB-like"/>
</dbReference>
<dbReference type="InterPro" id="IPR014710">
    <property type="entry name" value="RmlC-like_jellyroll"/>
</dbReference>